<accession>A0A9P5TLB2</accession>
<feature type="non-terminal residue" evidence="1">
    <location>
        <position position="1"/>
    </location>
</feature>
<sequence>MRPNTPHAVVTLEHSVTLGSHYFAMSTMQDTWAGLLHTFVLEKLITNTAHNAFLHVIRQMIIFVHNGLTKDTIEEEDKARAHLPHLQDMQSVTDLLTLCNLGILQHVFDFDTYTHATNSPTDVMTPKQKDELWKYDFNAVPPLHRRAAMHARALALDIIGWFNATYELRGKVNGENITVRPISIAAQFLGVQCSGLLYYKNVALEKGHEGVANCTLEMLRRQI</sequence>
<dbReference type="EMBL" id="JADNYJ010000082">
    <property type="protein sequence ID" value="KAF8888923.1"/>
    <property type="molecule type" value="Genomic_DNA"/>
</dbReference>
<gene>
    <name evidence="1" type="ORF">CPB84DRAFT_1628449</name>
</gene>
<comment type="caution">
    <text evidence="1">The sequence shown here is derived from an EMBL/GenBank/DDBJ whole genome shotgun (WGS) entry which is preliminary data.</text>
</comment>
<evidence type="ECO:0000313" key="1">
    <source>
        <dbReference type="EMBL" id="KAF8888923.1"/>
    </source>
</evidence>
<protein>
    <submittedName>
        <fullName evidence="1">Uncharacterized protein</fullName>
    </submittedName>
</protein>
<name>A0A9P5TLB2_GYMJU</name>
<keyword evidence="2" id="KW-1185">Reference proteome</keyword>
<organism evidence="1 2">
    <name type="scientific">Gymnopilus junonius</name>
    <name type="common">Spectacular rustgill mushroom</name>
    <name type="synonym">Gymnopilus spectabilis subsp. junonius</name>
    <dbReference type="NCBI Taxonomy" id="109634"/>
    <lineage>
        <taxon>Eukaryota</taxon>
        <taxon>Fungi</taxon>
        <taxon>Dikarya</taxon>
        <taxon>Basidiomycota</taxon>
        <taxon>Agaricomycotina</taxon>
        <taxon>Agaricomycetes</taxon>
        <taxon>Agaricomycetidae</taxon>
        <taxon>Agaricales</taxon>
        <taxon>Agaricineae</taxon>
        <taxon>Hymenogastraceae</taxon>
        <taxon>Gymnopilus</taxon>
    </lineage>
</organism>
<reference evidence="1" key="1">
    <citation type="submission" date="2020-11" db="EMBL/GenBank/DDBJ databases">
        <authorList>
            <consortium name="DOE Joint Genome Institute"/>
            <person name="Ahrendt S."/>
            <person name="Riley R."/>
            <person name="Andreopoulos W."/>
            <person name="LaButti K."/>
            <person name="Pangilinan J."/>
            <person name="Ruiz-duenas F.J."/>
            <person name="Barrasa J.M."/>
            <person name="Sanchez-Garcia M."/>
            <person name="Camarero S."/>
            <person name="Miyauchi S."/>
            <person name="Serrano A."/>
            <person name="Linde D."/>
            <person name="Babiker R."/>
            <person name="Drula E."/>
            <person name="Ayuso-Fernandez I."/>
            <person name="Pacheco R."/>
            <person name="Padilla G."/>
            <person name="Ferreira P."/>
            <person name="Barriuso J."/>
            <person name="Kellner H."/>
            <person name="Castanera R."/>
            <person name="Alfaro M."/>
            <person name="Ramirez L."/>
            <person name="Pisabarro A.G."/>
            <person name="Kuo A."/>
            <person name="Tritt A."/>
            <person name="Lipzen A."/>
            <person name="He G."/>
            <person name="Yan M."/>
            <person name="Ng V."/>
            <person name="Cullen D."/>
            <person name="Martin F."/>
            <person name="Rosso M.-N."/>
            <person name="Henrissat B."/>
            <person name="Hibbett D."/>
            <person name="Martinez A.T."/>
            <person name="Grigoriev I.V."/>
        </authorList>
    </citation>
    <scope>NUCLEOTIDE SEQUENCE</scope>
    <source>
        <strain evidence="1">AH 44721</strain>
    </source>
</reference>
<dbReference type="OrthoDB" id="3270451at2759"/>
<dbReference type="Proteomes" id="UP000724874">
    <property type="component" value="Unassembled WGS sequence"/>
</dbReference>
<dbReference type="AlphaFoldDB" id="A0A9P5TLB2"/>
<proteinExistence type="predicted"/>
<evidence type="ECO:0000313" key="2">
    <source>
        <dbReference type="Proteomes" id="UP000724874"/>
    </source>
</evidence>